<dbReference type="EMBL" id="JWIR02000043">
    <property type="protein sequence ID" value="KKB39042.1"/>
    <property type="molecule type" value="Genomic_DNA"/>
</dbReference>
<evidence type="ECO:0000256" key="8">
    <source>
        <dbReference type="ARBA" id="ARBA00022697"/>
    </source>
</evidence>
<dbReference type="PROSITE" id="PS01042">
    <property type="entry name" value="HOMOSER_DHGENASE"/>
    <property type="match status" value="1"/>
</dbReference>
<evidence type="ECO:0000313" key="21">
    <source>
        <dbReference type="EMBL" id="KKB39042.1"/>
    </source>
</evidence>
<feature type="binding site" evidence="17">
    <location>
        <position position="106"/>
    </location>
    <ligand>
        <name>NADPH</name>
        <dbReference type="ChEBI" id="CHEBI:57783"/>
    </ligand>
</feature>
<dbReference type="InterPro" id="IPR016204">
    <property type="entry name" value="HDH"/>
</dbReference>
<evidence type="ECO:0000256" key="11">
    <source>
        <dbReference type="ARBA" id="ARBA00023002"/>
    </source>
</evidence>
<evidence type="ECO:0000256" key="1">
    <source>
        <dbReference type="ARBA" id="ARBA00001920"/>
    </source>
</evidence>
<dbReference type="PANTHER" id="PTHR43331:SF1">
    <property type="entry name" value="HOMOSERINE DEHYDROGENASE"/>
    <property type="match status" value="1"/>
</dbReference>
<dbReference type="UniPathway" id="UPA00050">
    <property type="reaction ID" value="UER00063"/>
</dbReference>
<keyword evidence="10 17" id="KW-0521">NADP</keyword>
<keyword evidence="13" id="KW-0915">Sodium</keyword>
<keyword evidence="14 18" id="KW-0486">Methionine biosynthesis</keyword>
<evidence type="ECO:0000313" key="22">
    <source>
        <dbReference type="Proteomes" id="UP000031563"/>
    </source>
</evidence>
<comment type="cofactor">
    <cofactor evidence="1">
        <name>a metal cation</name>
        <dbReference type="ChEBI" id="CHEBI:25213"/>
    </cofactor>
</comment>
<evidence type="ECO:0000256" key="12">
    <source>
        <dbReference type="ARBA" id="ARBA00023027"/>
    </source>
</evidence>
<dbReference type="InterPro" id="IPR036291">
    <property type="entry name" value="NAD(P)-bd_dom_sf"/>
</dbReference>
<evidence type="ECO:0000259" key="20">
    <source>
        <dbReference type="PROSITE" id="PS51671"/>
    </source>
</evidence>
<reference evidence="21" key="1">
    <citation type="submission" date="2015-02" db="EMBL/GenBank/DDBJ databases">
        <title>Genome Assembly of Bacillaceae bacterium MTCC 8252.</title>
        <authorList>
            <person name="Verma A."/>
            <person name="Khatri I."/>
            <person name="Mual P."/>
            <person name="Subramanian S."/>
            <person name="Krishnamurthi S."/>
        </authorList>
    </citation>
    <scope>NUCLEOTIDE SEQUENCE [LARGE SCALE GENOMIC DNA]</scope>
    <source>
        <strain evidence="21">MTCC 8252</strain>
    </source>
</reference>
<dbReference type="OrthoDB" id="9808167at2"/>
<dbReference type="GO" id="GO:0046872">
    <property type="term" value="F:metal ion binding"/>
    <property type="evidence" value="ECO:0007669"/>
    <property type="project" value="UniProtKB-KW"/>
</dbReference>
<dbReference type="PIRSF" id="PIRSF000098">
    <property type="entry name" value="Homoser_dehydrog"/>
    <property type="match status" value="1"/>
</dbReference>
<keyword evidence="8 18" id="KW-0791">Threonine biosynthesis</keyword>
<comment type="similarity">
    <text evidence="4 19">Belongs to the homoserine dehydrogenase family.</text>
</comment>
<sequence>MKDNVKVGLLGLGTVGTGVVKMIQQHQEQLVHQVGCPVSIKKVLVKNPDKGRDVELDSHLLTTDPYDVINDPDIDVIVEVMGGINETRQYIIDALNAKKQVVTANKDLIALHGSELQKIAVENGCDLFYEASVAGGVPIIRGLTEGLASDKIQKMMGIVNGTTNYILTKMSKEGLAYDDVLKEAQELGFAEADPTSDVEGLDAARKMAILARLAFSMDIELDDVAVSGISSVTQEDLKYGATLGYTMKLIGYAEQENNRAEVSVQPTFLESSHPLSSVNDEYNAVYVYGEAVGETMFYGPGAGSLPTATSIVSDVLAVVKNMRLGVNGRNVLAPQYNRQLKEPNERFAKYFIRLHVRDEIGAFAELTKLFSNYSISFEKILQLPLEEEGLAEIVIVTHKASMDNYQSVLSEINDLDVVRAVRSFYRVEGEGTK</sequence>
<dbReference type="Pfam" id="PF03447">
    <property type="entry name" value="NAD_binding_3"/>
    <property type="match status" value="1"/>
</dbReference>
<keyword evidence="9" id="KW-0479">Metal-binding</keyword>
<evidence type="ECO:0000256" key="10">
    <source>
        <dbReference type="ARBA" id="ARBA00022857"/>
    </source>
</evidence>
<dbReference type="CDD" id="cd04881">
    <property type="entry name" value="ACT_HSDH-Hom"/>
    <property type="match status" value="1"/>
</dbReference>
<gene>
    <name evidence="21" type="ORF">QY95_02482</name>
</gene>
<dbReference type="InterPro" id="IPR019811">
    <property type="entry name" value="HDH_CS"/>
</dbReference>
<dbReference type="SUPFAM" id="SSF51735">
    <property type="entry name" value="NAD(P)-binding Rossmann-fold domains"/>
    <property type="match status" value="1"/>
</dbReference>
<dbReference type="SUPFAM" id="SSF55021">
    <property type="entry name" value="ACT-like"/>
    <property type="match status" value="1"/>
</dbReference>
<evidence type="ECO:0000256" key="16">
    <source>
        <dbReference type="PIRSR" id="PIRSR000098-1"/>
    </source>
</evidence>
<feature type="binding site" evidence="17">
    <location>
        <begin position="10"/>
        <end position="17"/>
    </location>
    <ligand>
        <name>NADP(+)</name>
        <dbReference type="ChEBI" id="CHEBI:58349"/>
    </ligand>
</feature>
<dbReference type="Pfam" id="PF00742">
    <property type="entry name" value="Homoserine_dh"/>
    <property type="match status" value="1"/>
</dbReference>
<feature type="active site" description="Proton donor" evidence="16">
    <location>
        <position position="206"/>
    </location>
</feature>
<organism evidence="21 22">
    <name type="scientific">Bacillus thermotolerans</name>
    <name type="common">Quasibacillus thermotolerans</name>
    <dbReference type="NCBI Taxonomy" id="1221996"/>
    <lineage>
        <taxon>Bacteria</taxon>
        <taxon>Bacillati</taxon>
        <taxon>Bacillota</taxon>
        <taxon>Bacilli</taxon>
        <taxon>Bacillales</taxon>
        <taxon>Bacillaceae</taxon>
        <taxon>Bacillus</taxon>
    </lineage>
</organism>
<evidence type="ECO:0000256" key="13">
    <source>
        <dbReference type="ARBA" id="ARBA00023053"/>
    </source>
</evidence>
<comment type="pathway">
    <text evidence="2 18">Amino-acid biosynthesis; L-threonine biosynthesis; L-threonine from L-aspartate: step 3/5.</text>
</comment>
<keyword evidence="12" id="KW-0520">NAD</keyword>
<dbReference type="InterPro" id="IPR045865">
    <property type="entry name" value="ACT-like_dom_sf"/>
</dbReference>
<keyword evidence="22" id="KW-1185">Reference proteome</keyword>
<evidence type="ECO:0000256" key="9">
    <source>
        <dbReference type="ARBA" id="ARBA00022723"/>
    </source>
</evidence>
<dbReference type="InterPro" id="IPR001342">
    <property type="entry name" value="HDH_cat"/>
</dbReference>
<accession>A0A0F5I1N9</accession>
<dbReference type="GO" id="GO:0050661">
    <property type="term" value="F:NADP binding"/>
    <property type="evidence" value="ECO:0007669"/>
    <property type="project" value="InterPro"/>
</dbReference>
<feature type="domain" description="ACT" evidence="20">
    <location>
        <begin position="351"/>
        <end position="426"/>
    </location>
</feature>
<protein>
    <recommendedName>
        <fullName evidence="6 18">Homoserine dehydrogenase</fullName>
        <ecNumber evidence="5 18">1.1.1.3</ecNumber>
    </recommendedName>
</protein>
<dbReference type="SUPFAM" id="SSF55347">
    <property type="entry name" value="Glyceraldehyde-3-phosphate dehydrogenase-like, C-terminal domain"/>
    <property type="match status" value="1"/>
</dbReference>
<keyword evidence="11 18" id="KW-0560">Oxidoreductase</keyword>
<dbReference type="FunFam" id="3.30.360.10:FF:000005">
    <property type="entry name" value="Homoserine dehydrogenase"/>
    <property type="match status" value="1"/>
</dbReference>
<dbReference type="GO" id="GO:0009086">
    <property type="term" value="P:methionine biosynthetic process"/>
    <property type="evidence" value="ECO:0007669"/>
    <property type="project" value="UniProtKB-KW"/>
</dbReference>
<evidence type="ECO:0000256" key="15">
    <source>
        <dbReference type="ARBA" id="ARBA00048841"/>
    </source>
</evidence>
<dbReference type="Gene3D" id="3.40.50.720">
    <property type="entry name" value="NAD(P)-binding Rossmann-like Domain"/>
    <property type="match status" value="1"/>
</dbReference>
<dbReference type="Gene3D" id="3.30.360.10">
    <property type="entry name" value="Dihydrodipicolinate Reductase, domain 2"/>
    <property type="match status" value="1"/>
</dbReference>
<evidence type="ECO:0000256" key="7">
    <source>
        <dbReference type="ARBA" id="ARBA00022605"/>
    </source>
</evidence>
<dbReference type="NCBIfam" id="NF004976">
    <property type="entry name" value="PRK06349.1"/>
    <property type="match status" value="1"/>
</dbReference>
<name>A0A0F5I1N9_BACTR</name>
<evidence type="ECO:0000256" key="19">
    <source>
        <dbReference type="RuleBase" id="RU004171"/>
    </source>
</evidence>
<dbReference type="GO" id="GO:0004412">
    <property type="term" value="F:homoserine dehydrogenase activity"/>
    <property type="evidence" value="ECO:0007669"/>
    <property type="project" value="UniProtKB-EC"/>
</dbReference>
<dbReference type="PROSITE" id="PS51671">
    <property type="entry name" value="ACT"/>
    <property type="match status" value="1"/>
</dbReference>
<evidence type="ECO:0000256" key="3">
    <source>
        <dbReference type="ARBA" id="ARBA00005062"/>
    </source>
</evidence>
<keyword evidence="7 18" id="KW-0028">Amino-acid biosynthesis</keyword>
<dbReference type="FunFam" id="3.40.50.720:FF:000062">
    <property type="entry name" value="Homoserine dehydrogenase"/>
    <property type="match status" value="1"/>
</dbReference>
<dbReference type="UniPathway" id="UPA00051">
    <property type="reaction ID" value="UER00465"/>
</dbReference>
<evidence type="ECO:0000256" key="4">
    <source>
        <dbReference type="ARBA" id="ARBA00006753"/>
    </source>
</evidence>
<evidence type="ECO:0000256" key="14">
    <source>
        <dbReference type="ARBA" id="ARBA00023167"/>
    </source>
</evidence>
<evidence type="ECO:0000256" key="6">
    <source>
        <dbReference type="ARBA" id="ARBA00013376"/>
    </source>
</evidence>
<comment type="catalytic activity">
    <reaction evidence="15">
        <text>L-homoserine + NADP(+) = L-aspartate 4-semialdehyde + NADPH + H(+)</text>
        <dbReference type="Rhea" id="RHEA:15761"/>
        <dbReference type="ChEBI" id="CHEBI:15378"/>
        <dbReference type="ChEBI" id="CHEBI:57476"/>
        <dbReference type="ChEBI" id="CHEBI:57783"/>
        <dbReference type="ChEBI" id="CHEBI:58349"/>
        <dbReference type="ChEBI" id="CHEBI:537519"/>
        <dbReference type="EC" id="1.1.1.3"/>
    </reaction>
    <physiologicalReaction direction="right-to-left" evidence="15">
        <dbReference type="Rhea" id="RHEA:15763"/>
    </physiologicalReaction>
</comment>
<dbReference type="Proteomes" id="UP000031563">
    <property type="component" value="Unassembled WGS sequence"/>
</dbReference>
<comment type="pathway">
    <text evidence="3 18">Amino-acid biosynthesis; L-methionine biosynthesis via de novo pathway; L-homoserine from L-aspartate: step 3/3.</text>
</comment>
<dbReference type="AlphaFoldDB" id="A0A0F5I1N9"/>
<evidence type="ECO:0000256" key="17">
    <source>
        <dbReference type="PIRSR" id="PIRSR000098-2"/>
    </source>
</evidence>
<dbReference type="RefSeq" id="WP_040037340.1">
    <property type="nucleotide sequence ID" value="NZ_JWIQ02000040.1"/>
</dbReference>
<dbReference type="InterPro" id="IPR005106">
    <property type="entry name" value="Asp/hSer_DH_NAD-bd"/>
</dbReference>
<evidence type="ECO:0000256" key="18">
    <source>
        <dbReference type="RuleBase" id="RU000579"/>
    </source>
</evidence>
<feature type="binding site" evidence="17">
    <location>
        <position position="191"/>
    </location>
    <ligand>
        <name>L-homoserine</name>
        <dbReference type="ChEBI" id="CHEBI:57476"/>
    </ligand>
</feature>
<dbReference type="Gene3D" id="3.30.70.260">
    <property type="match status" value="1"/>
</dbReference>
<evidence type="ECO:0000256" key="5">
    <source>
        <dbReference type="ARBA" id="ARBA00013213"/>
    </source>
</evidence>
<dbReference type="GO" id="GO:0009088">
    <property type="term" value="P:threonine biosynthetic process"/>
    <property type="evidence" value="ECO:0007669"/>
    <property type="project" value="UniProtKB-UniPathway"/>
</dbReference>
<proteinExistence type="inferred from homology"/>
<comment type="caution">
    <text evidence="21">The sequence shown here is derived from an EMBL/GenBank/DDBJ whole genome shotgun (WGS) entry which is preliminary data.</text>
</comment>
<dbReference type="InterPro" id="IPR002912">
    <property type="entry name" value="ACT_dom"/>
</dbReference>
<dbReference type="PANTHER" id="PTHR43331">
    <property type="entry name" value="HOMOSERINE DEHYDROGENASE"/>
    <property type="match status" value="1"/>
</dbReference>
<evidence type="ECO:0000256" key="2">
    <source>
        <dbReference type="ARBA" id="ARBA00005056"/>
    </source>
</evidence>
<dbReference type="EC" id="1.1.1.3" evidence="5 18"/>
<dbReference type="STRING" id="1221996.QY95_02482"/>